<evidence type="ECO:0000313" key="3">
    <source>
        <dbReference type="Proteomes" id="UP000034774"/>
    </source>
</evidence>
<feature type="signal peptide" evidence="1">
    <location>
        <begin position="1"/>
        <end position="26"/>
    </location>
</feature>
<dbReference type="AlphaFoldDB" id="A0A0G0PR34"/>
<reference evidence="2 3" key="1">
    <citation type="journal article" date="2015" name="Nature">
        <title>rRNA introns, odd ribosomes, and small enigmatic genomes across a large radiation of phyla.</title>
        <authorList>
            <person name="Brown C.T."/>
            <person name="Hug L.A."/>
            <person name="Thomas B.C."/>
            <person name="Sharon I."/>
            <person name="Castelle C.J."/>
            <person name="Singh A."/>
            <person name="Wilkins M.J."/>
            <person name="Williams K.H."/>
            <person name="Banfield J.F."/>
        </authorList>
    </citation>
    <scope>NUCLEOTIDE SEQUENCE [LARGE SCALE GENOMIC DNA]</scope>
</reference>
<evidence type="ECO:0000313" key="2">
    <source>
        <dbReference type="EMBL" id="KKQ91836.1"/>
    </source>
</evidence>
<sequence>MYRFKIFSKIIICVFFFLSFPDQVFAEVSDQFITVVNPVRISAYSAKPAEGVENEYLVIHKNNISATWLLTYDAIQNPEVVSVVKGMDTSQELGIFLEVTPAYAKESGVVYRNTGSWHHAASVFLSGYIKEDRRILIDEVFQTFKEKFGYYPKSVGSWWTDAYSLSYMKEKYGIMANLVCSDQYSTDGYQIWGQPWVLPYYPSKLYSAVPASTSADKLDIVNLQWAPRDPLNGYQSSLYSSQDYLVAPIRQDVSYFKKLINMYLSMNKLNNFAQVTVGLESDLDPSGYKGEFTKQIEYVNNLTSSGVKALTMADFSTWYRQKFTDVSPGYKIESKDLLGKNIQSFWYGSGKSRLFYIKDFDKNEIKILDLRIYNSSLKDPYYDSPNFQFTLSENTPAVIDAVSNPNNIWILNGDFEIVTNDNDLLIRGRGIKIPDFIKKSPLINITQTGNEVKISMVGDLVPAGGIEIKDLSAEALHFFRQKLAVLYLLIGRGWNYFTKVSYTVPQGEVYALLYLKSQPSGRVLVYDGECLQCSWHTEFKPPAFSNQRRYVGKYSGNPITYNKSVFVAKTQSEAKKEFDKLHAKYVYLVKFENYTEKLPFSPGDLNVEKIFSNANAEIWAVKSPNL</sequence>
<feature type="chain" id="PRO_5002533979" description="Glycoside hydrolase family 42 N-terminal domain-containing protein" evidence="1">
    <location>
        <begin position="27"/>
        <end position="626"/>
    </location>
</feature>
<comment type="caution">
    <text evidence="2">The sequence shown here is derived from an EMBL/GenBank/DDBJ whole genome shotgun (WGS) entry which is preliminary data.</text>
</comment>
<protein>
    <recommendedName>
        <fullName evidence="4">Glycoside hydrolase family 42 N-terminal domain-containing protein</fullName>
    </recommendedName>
</protein>
<name>A0A0G0PR34_9BACT</name>
<dbReference type="Proteomes" id="UP000034774">
    <property type="component" value="Unassembled WGS sequence"/>
</dbReference>
<dbReference type="Gene3D" id="3.20.20.510">
    <property type="entry name" value="Uncharacterised protein PF12979, DUF3863"/>
    <property type="match status" value="1"/>
</dbReference>
<dbReference type="STRING" id="1618572.UT17_C0004G0184"/>
<organism evidence="2 3">
    <name type="scientific">Candidatus Woesebacteria bacterium GW2011_GWB1_39_10</name>
    <dbReference type="NCBI Taxonomy" id="1618572"/>
    <lineage>
        <taxon>Bacteria</taxon>
        <taxon>Candidatus Woeseibacteriota</taxon>
    </lineage>
</organism>
<accession>A0A0G0PR34</accession>
<gene>
    <name evidence="2" type="ORF">UT17_C0004G0184</name>
</gene>
<evidence type="ECO:0000256" key="1">
    <source>
        <dbReference type="SAM" id="SignalP"/>
    </source>
</evidence>
<evidence type="ECO:0008006" key="4">
    <source>
        <dbReference type="Google" id="ProtNLM"/>
    </source>
</evidence>
<keyword evidence="1" id="KW-0732">Signal</keyword>
<dbReference type="EMBL" id="LBVU01000004">
    <property type="protein sequence ID" value="KKQ91836.1"/>
    <property type="molecule type" value="Genomic_DNA"/>
</dbReference>
<proteinExistence type="predicted"/>